<dbReference type="Pfam" id="PF03587">
    <property type="entry name" value="EMG1"/>
    <property type="match status" value="1"/>
</dbReference>
<keyword evidence="4" id="KW-0698">rRNA processing</keyword>
<dbReference type="GO" id="GO:0070037">
    <property type="term" value="F:rRNA (pseudouridine) methyltransferase activity"/>
    <property type="evidence" value="ECO:0007669"/>
    <property type="project" value="InterPro"/>
</dbReference>
<evidence type="ECO:0000313" key="12">
    <source>
        <dbReference type="EMBL" id="CDS07626.1"/>
    </source>
</evidence>
<dbReference type="GO" id="GO:0070475">
    <property type="term" value="P:rRNA base methylation"/>
    <property type="evidence" value="ECO:0007669"/>
    <property type="project" value="InterPro"/>
</dbReference>
<evidence type="ECO:0000256" key="11">
    <source>
        <dbReference type="SAM" id="MobiDB-lite"/>
    </source>
</evidence>
<keyword evidence="10" id="KW-0539">Nucleus</keyword>
<sequence length="261" mass="29263">MSSSPDRTEQQQQQPPSKRIKVGDTRNVNVHMVPQAPKVPKTMVEKEKTRRLIVVLEQATLETLKIGKKQEGNYQLLNVDDHQHILKKNGREAYEARPDILHQCLLTLLDSPINKAGLLQVFIHTNKNVLIEVNPHIRIPRTFKRFAGLMVQLLHKLSIRAVNGNEKLLRVIENPVEKYLPMNSHKIALSWDAPTVRLSEYLPTIPSDKSIVVAVGAMAHGTDDFADSYVDDKISVSEYSLSASVACGKIAGSVEELWGIL</sequence>
<comment type="similarity">
    <text evidence="2">Belongs to the class IV-like SAM-binding methyltransferase superfamily. RNA methyltransferase NEP1 family.</text>
</comment>
<dbReference type="PANTHER" id="PTHR12636">
    <property type="entry name" value="NEP1/MRA1"/>
    <property type="match status" value="1"/>
</dbReference>
<gene>
    <name evidence="12" type="ORF">LRAMOSA01575</name>
</gene>
<feature type="region of interest" description="Disordered" evidence="11">
    <location>
        <begin position="1"/>
        <end position="24"/>
    </location>
</feature>
<protein>
    <recommendedName>
        <fullName evidence="13">Ribosomal RNA small subunit methyltransferase NEP1</fullName>
    </recommendedName>
</protein>
<comment type="subcellular location">
    <subcellularLocation>
        <location evidence="1">Nucleus</location>
        <location evidence="1">Nucleolus</location>
    </subcellularLocation>
</comment>
<evidence type="ECO:0000256" key="8">
    <source>
        <dbReference type="ARBA" id="ARBA00022730"/>
    </source>
</evidence>
<dbReference type="EMBL" id="LK023324">
    <property type="protein sequence ID" value="CDS07626.1"/>
    <property type="molecule type" value="Genomic_DNA"/>
</dbReference>
<dbReference type="OrthoDB" id="269804at2759"/>
<evidence type="ECO:0000256" key="7">
    <source>
        <dbReference type="ARBA" id="ARBA00022691"/>
    </source>
</evidence>
<evidence type="ECO:0000256" key="10">
    <source>
        <dbReference type="ARBA" id="ARBA00023242"/>
    </source>
</evidence>
<keyword evidence="7" id="KW-0949">S-adenosyl-L-methionine</keyword>
<proteinExistence type="inferred from homology"/>
<reference evidence="12" key="1">
    <citation type="journal article" date="2014" name="Genome Announc.">
        <title>De novo whole-genome sequence and genome annotation of Lichtheimia ramosa.</title>
        <authorList>
            <person name="Linde J."/>
            <person name="Schwartze V."/>
            <person name="Binder U."/>
            <person name="Lass-Florl C."/>
            <person name="Voigt K."/>
            <person name="Horn F."/>
        </authorList>
    </citation>
    <scope>NUCLEOTIDE SEQUENCE</scope>
    <source>
        <strain evidence="12">JMRC FSU:6197</strain>
    </source>
</reference>
<evidence type="ECO:0000256" key="1">
    <source>
        <dbReference type="ARBA" id="ARBA00004604"/>
    </source>
</evidence>
<dbReference type="FunFam" id="3.40.1280.10:FF:000003">
    <property type="entry name" value="Ribosomal RNA small subunit methyltransferase"/>
    <property type="match status" value="1"/>
</dbReference>
<keyword evidence="6" id="KW-0808">Transferase</keyword>
<accession>A0A077WIN1</accession>
<dbReference type="InterPro" id="IPR029028">
    <property type="entry name" value="Alpha/beta_knot_MTases"/>
</dbReference>
<keyword evidence="5" id="KW-0489">Methyltransferase</keyword>
<dbReference type="CDD" id="cd18088">
    <property type="entry name" value="Nep1-like"/>
    <property type="match status" value="1"/>
</dbReference>
<evidence type="ECO:0000256" key="6">
    <source>
        <dbReference type="ARBA" id="ARBA00022679"/>
    </source>
</evidence>
<evidence type="ECO:0000256" key="2">
    <source>
        <dbReference type="ARBA" id="ARBA00008115"/>
    </source>
</evidence>
<keyword evidence="8" id="KW-0699">rRNA-binding</keyword>
<evidence type="ECO:0000256" key="3">
    <source>
        <dbReference type="ARBA" id="ARBA00022517"/>
    </source>
</evidence>
<dbReference type="AlphaFoldDB" id="A0A077WIN1"/>
<keyword evidence="9" id="KW-0694">RNA-binding</keyword>
<dbReference type="InterPro" id="IPR005304">
    <property type="entry name" value="Rbsml_bgen_MeTrfase_EMG1/NEP1"/>
</dbReference>
<dbReference type="GO" id="GO:0032040">
    <property type="term" value="C:small-subunit processome"/>
    <property type="evidence" value="ECO:0007669"/>
    <property type="project" value="TreeGrafter"/>
</dbReference>
<name>A0A077WIN1_9FUNG</name>
<evidence type="ECO:0000256" key="4">
    <source>
        <dbReference type="ARBA" id="ARBA00022552"/>
    </source>
</evidence>
<keyword evidence="3" id="KW-0690">Ribosome biogenesis</keyword>
<dbReference type="SUPFAM" id="SSF75217">
    <property type="entry name" value="alpha/beta knot"/>
    <property type="match status" value="1"/>
</dbReference>
<evidence type="ECO:0008006" key="13">
    <source>
        <dbReference type="Google" id="ProtNLM"/>
    </source>
</evidence>
<dbReference type="Gene3D" id="3.40.1280.10">
    <property type="match status" value="1"/>
</dbReference>
<dbReference type="PANTHER" id="PTHR12636:SF5">
    <property type="entry name" value="RIBOSOMAL RNA SMALL SUBUNIT METHYLTRANSFERASE NEP1"/>
    <property type="match status" value="1"/>
</dbReference>
<dbReference type="InterPro" id="IPR029026">
    <property type="entry name" value="tRNA_m1G_MTases_N"/>
</dbReference>
<feature type="compositionally biased region" description="Polar residues" evidence="11">
    <location>
        <begin position="1"/>
        <end position="16"/>
    </location>
</feature>
<dbReference type="GO" id="GO:0019843">
    <property type="term" value="F:rRNA binding"/>
    <property type="evidence" value="ECO:0007669"/>
    <property type="project" value="UniProtKB-KW"/>
</dbReference>
<organism evidence="12">
    <name type="scientific">Lichtheimia ramosa</name>
    <dbReference type="NCBI Taxonomy" id="688394"/>
    <lineage>
        <taxon>Eukaryota</taxon>
        <taxon>Fungi</taxon>
        <taxon>Fungi incertae sedis</taxon>
        <taxon>Mucoromycota</taxon>
        <taxon>Mucoromycotina</taxon>
        <taxon>Mucoromycetes</taxon>
        <taxon>Mucorales</taxon>
        <taxon>Lichtheimiaceae</taxon>
        <taxon>Lichtheimia</taxon>
    </lineage>
</organism>
<evidence type="ECO:0000256" key="5">
    <source>
        <dbReference type="ARBA" id="ARBA00022603"/>
    </source>
</evidence>
<evidence type="ECO:0000256" key="9">
    <source>
        <dbReference type="ARBA" id="ARBA00022884"/>
    </source>
</evidence>